<feature type="transmembrane region" description="Helical" evidence="7">
    <location>
        <begin position="47"/>
        <end position="71"/>
    </location>
</feature>
<dbReference type="PANTHER" id="PTHR40021:SF1">
    <property type="entry name" value="DEFECT AT LOW TEMPERATURE PROTEIN 1"/>
    <property type="match status" value="1"/>
</dbReference>
<comment type="subcellular location">
    <subcellularLocation>
        <location evidence="7">Membrane</location>
        <topology evidence="7">Multi-pass membrane protein</topology>
    </subcellularLocation>
</comment>
<keyword evidence="5 7" id="KW-1133">Transmembrane helix</keyword>
<evidence type="ECO:0000256" key="1">
    <source>
        <dbReference type="ARBA" id="ARBA00002489"/>
    </source>
</evidence>
<dbReference type="AlphaFoldDB" id="A0A2K0UNM7"/>
<evidence type="ECO:0000256" key="6">
    <source>
        <dbReference type="ARBA" id="ARBA00023136"/>
    </source>
</evidence>
<feature type="region of interest" description="Disordered" evidence="8">
    <location>
        <begin position="302"/>
        <end position="414"/>
    </location>
</feature>
<gene>
    <name evidence="7" type="primary">DLT1</name>
    <name evidence="9" type="ORF">THARTR1_00850</name>
</gene>
<dbReference type="InterPro" id="IPR038869">
    <property type="entry name" value="DLT1"/>
</dbReference>
<feature type="compositionally biased region" description="Polar residues" evidence="8">
    <location>
        <begin position="377"/>
        <end position="395"/>
    </location>
</feature>
<comment type="function">
    <text evidence="1 7">Required for growth under high-pressure and low-temperature conditions.</text>
</comment>
<protein>
    <recommendedName>
        <fullName evidence="3 7">Defect at low temperature protein 1</fullName>
    </recommendedName>
</protein>
<evidence type="ECO:0000256" key="5">
    <source>
        <dbReference type="ARBA" id="ARBA00022989"/>
    </source>
</evidence>
<feature type="compositionally biased region" description="Basic residues" evidence="8">
    <location>
        <begin position="350"/>
        <end position="359"/>
    </location>
</feature>
<dbReference type="OrthoDB" id="4096362at2759"/>
<dbReference type="EMBL" id="MTYI01000007">
    <property type="protein sequence ID" value="PNP59360.1"/>
    <property type="molecule type" value="Genomic_DNA"/>
</dbReference>
<evidence type="ECO:0000256" key="4">
    <source>
        <dbReference type="ARBA" id="ARBA00022692"/>
    </source>
</evidence>
<keyword evidence="6 7" id="KW-0472">Membrane</keyword>
<comment type="caution">
    <text evidence="9">The sequence shown here is derived from an EMBL/GenBank/DDBJ whole genome shotgun (WGS) entry which is preliminary data.</text>
</comment>
<sequence length="442" mass="49617">MAHHNLFLRILYRSLYLFLYVVLCGLLLITPSDAIQRSVVNRQWYNIWIIASAYVVTVFIVGFVYVVRLYVNRTVLASIPKSWVPIDKGDVKEAVYKTIGAGLSKSSAIAYAARPRVDEEMMGDDQDEDDLEDEARTRAKLMAWKEEALERDEPIPMPPHRPVWGVIEHCGWASPNSPDLANLQYSNVVAEVPNLIEAQALRLAPSDPTSQTDPPMLDPEAAELLQRLPSMSLRDYFGHLASLGVAVMDETVAEFLSKYEIARFSTKPISNAEFRELMHLFAEILRSIQPLDPTVLDHLYEEDEEEEGERMMHRTVTPESDIDNDAPAETIPSTPRTISRPSTASTQRSVQRRTRRRTNTYRTAPSTPGSRRHMDMTSRNSVSANSFAQMRRTYTSSQHSSAASLRSTSSDGSGSVIRLADSGDASDLPYILSLTESTATRY</sequence>
<proteinExistence type="inferred from homology"/>
<evidence type="ECO:0000313" key="10">
    <source>
        <dbReference type="Proteomes" id="UP000236290"/>
    </source>
</evidence>
<organism evidence="9 10">
    <name type="scientific">Trichoderma harzianum</name>
    <name type="common">Hypocrea lixii</name>
    <dbReference type="NCBI Taxonomy" id="5544"/>
    <lineage>
        <taxon>Eukaryota</taxon>
        <taxon>Fungi</taxon>
        <taxon>Dikarya</taxon>
        <taxon>Ascomycota</taxon>
        <taxon>Pezizomycotina</taxon>
        <taxon>Sordariomycetes</taxon>
        <taxon>Hypocreomycetidae</taxon>
        <taxon>Hypocreales</taxon>
        <taxon>Hypocreaceae</taxon>
        <taxon>Trichoderma</taxon>
    </lineage>
</organism>
<name>A0A2K0UNM7_TRIHA</name>
<feature type="compositionally biased region" description="Polar residues" evidence="8">
    <location>
        <begin position="331"/>
        <end position="341"/>
    </location>
</feature>
<dbReference type="Proteomes" id="UP000236290">
    <property type="component" value="Unassembled WGS sequence"/>
</dbReference>
<dbReference type="PANTHER" id="PTHR40021">
    <property type="entry name" value="DEFECT AT LOW TEMPERATURE PROTEIN 1"/>
    <property type="match status" value="1"/>
</dbReference>
<feature type="compositionally biased region" description="Low complexity" evidence="8">
    <location>
        <begin position="396"/>
        <end position="414"/>
    </location>
</feature>
<evidence type="ECO:0000256" key="3">
    <source>
        <dbReference type="ARBA" id="ARBA00021353"/>
    </source>
</evidence>
<dbReference type="GO" id="GO:0016020">
    <property type="term" value="C:membrane"/>
    <property type="evidence" value="ECO:0007669"/>
    <property type="project" value="UniProtKB-SubCell"/>
</dbReference>
<evidence type="ECO:0000313" key="9">
    <source>
        <dbReference type="EMBL" id="PNP59360.1"/>
    </source>
</evidence>
<keyword evidence="4 7" id="KW-0812">Transmembrane</keyword>
<feature type="transmembrane region" description="Helical" evidence="7">
    <location>
        <begin position="15"/>
        <end position="35"/>
    </location>
</feature>
<reference evidence="9 10" key="1">
    <citation type="submission" date="2017-02" db="EMBL/GenBank/DDBJ databases">
        <title>Genomes of Trichoderma spp. with biocontrol activity.</title>
        <authorList>
            <person name="Gardiner D."/>
            <person name="Kazan K."/>
            <person name="Vos C."/>
            <person name="Harvey P."/>
        </authorList>
    </citation>
    <scope>NUCLEOTIDE SEQUENCE [LARGE SCALE GENOMIC DNA]</scope>
    <source>
        <strain evidence="9 10">Tr1</strain>
    </source>
</reference>
<accession>A0A2K0UNM7</accession>
<evidence type="ECO:0000256" key="7">
    <source>
        <dbReference type="RuleBase" id="RU367100"/>
    </source>
</evidence>
<comment type="similarity">
    <text evidence="2 7">Belongs to the DLT1 family.</text>
</comment>
<evidence type="ECO:0000256" key="8">
    <source>
        <dbReference type="SAM" id="MobiDB-lite"/>
    </source>
</evidence>
<evidence type="ECO:0000256" key="2">
    <source>
        <dbReference type="ARBA" id="ARBA00005550"/>
    </source>
</evidence>